<feature type="transmembrane region" description="Helical" evidence="2">
    <location>
        <begin position="45"/>
        <end position="63"/>
    </location>
</feature>
<comment type="caution">
    <text evidence="3">The sequence shown here is derived from an EMBL/GenBank/DDBJ whole genome shotgun (WGS) entry which is preliminary data.</text>
</comment>
<dbReference type="RefSeq" id="WP_284302582.1">
    <property type="nucleotide sequence ID" value="NZ_BSUO01000001.1"/>
</dbReference>
<keyword evidence="2" id="KW-0472">Membrane</keyword>
<evidence type="ECO:0000313" key="4">
    <source>
        <dbReference type="Proteomes" id="UP001157126"/>
    </source>
</evidence>
<keyword evidence="4" id="KW-1185">Reference proteome</keyword>
<dbReference type="Proteomes" id="UP001157126">
    <property type="component" value="Unassembled WGS sequence"/>
</dbReference>
<keyword evidence="2" id="KW-0812">Transmembrane</keyword>
<evidence type="ECO:0000256" key="1">
    <source>
        <dbReference type="SAM" id="MobiDB-lite"/>
    </source>
</evidence>
<name>A0ABQ6IMU0_9MICO</name>
<dbReference type="EMBL" id="BSUO01000001">
    <property type="protein sequence ID" value="GMA38518.1"/>
    <property type="molecule type" value="Genomic_DNA"/>
</dbReference>
<reference evidence="4" key="1">
    <citation type="journal article" date="2019" name="Int. J. Syst. Evol. Microbiol.">
        <title>The Global Catalogue of Microorganisms (GCM) 10K type strain sequencing project: providing services to taxonomists for standard genome sequencing and annotation.</title>
        <authorList>
            <consortium name="The Broad Institute Genomics Platform"/>
            <consortium name="The Broad Institute Genome Sequencing Center for Infectious Disease"/>
            <person name="Wu L."/>
            <person name="Ma J."/>
        </authorList>
    </citation>
    <scope>NUCLEOTIDE SEQUENCE [LARGE SCALE GENOMIC DNA]</scope>
    <source>
        <strain evidence="4">NBRC 113072</strain>
    </source>
</reference>
<evidence type="ECO:0000313" key="3">
    <source>
        <dbReference type="EMBL" id="GMA38518.1"/>
    </source>
</evidence>
<feature type="region of interest" description="Disordered" evidence="1">
    <location>
        <begin position="1"/>
        <end position="33"/>
    </location>
</feature>
<evidence type="ECO:0008006" key="5">
    <source>
        <dbReference type="Google" id="ProtNLM"/>
    </source>
</evidence>
<accession>A0ABQ6IMU0</accession>
<protein>
    <recommendedName>
        <fullName evidence="5">LPXTG-motif cell wall anchor domain-containing protein</fullName>
    </recommendedName>
</protein>
<organism evidence="3 4">
    <name type="scientific">Mobilicoccus caccae</name>
    <dbReference type="NCBI Taxonomy" id="1859295"/>
    <lineage>
        <taxon>Bacteria</taxon>
        <taxon>Bacillati</taxon>
        <taxon>Actinomycetota</taxon>
        <taxon>Actinomycetes</taxon>
        <taxon>Micrococcales</taxon>
        <taxon>Dermatophilaceae</taxon>
        <taxon>Mobilicoccus</taxon>
    </lineage>
</organism>
<feature type="compositionally biased region" description="Basic and acidic residues" evidence="1">
    <location>
        <begin position="13"/>
        <end position="24"/>
    </location>
</feature>
<gene>
    <name evidence="3" type="ORF">GCM10025883_05630</name>
</gene>
<keyword evidence="2" id="KW-1133">Transmembrane helix</keyword>
<proteinExistence type="predicted"/>
<sequence>MSTVHPDPTNPYAHRDVTETDPTHSDVATGATATERRRGVRGFQLLTGIAALLVAAFVAVTRLTGYTVDLDPAQWMFGIGGLCVLFGVVGLIRRRRRAAQTSRPLAAAVSNRST</sequence>
<evidence type="ECO:0000256" key="2">
    <source>
        <dbReference type="SAM" id="Phobius"/>
    </source>
</evidence>
<feature type="transmembrane region" description="Helical" evidence="2">
    <location>
        <begin position="75"/>
        <end position="93"/>
    </location>
</feature>